<organism evidence="1 2">
    <name type="scientific">Cyanobium gracile (strain ATCC 27147 / PCC 6307)</name>
    <dbReference type="NCBI Taxonomy" id="292564"/>
    <lineage>
        <taxon>Bacteria</taxon>
        <taxon>Bacillati</taxon>
        <taxon>Cyanobacteriota</taxon>
        <taxon>Cyanophyceae</taxon>
        <taxon>Synechococcales</taxon>
        <taxon>Prochlorococcaceae</taxon>
        <taxon>Cyanobium</taxon>
    </lineage>
</organism>
<name>K9P821_CYAGP</name>
<dbReference type="EMBL" id="CP003495">
    <property type="protein sequence ID" value="AFY28836.1"/>
    <property type="molecule type" value="Genomic_DNA"/>
</dbReference>
<dbReference type="HOGENOM" id="CLU_1937105_0_0_3"/>
<proteinExistence type="predicted"/>
<dbReference type="STRING" id="292564.Cyagr_1687"/>
<reference evidence="2" key="1">
    <citation type="journal article" date="2013" name="Proc. Natl. Acad. Sci. U.S.A.">
        <title>Improving the coverage of the cyanobacterial phylum using diversity-driven genome sequencing.</title>
        <authorList>
            <person name="Shih P.M."/>
            <person name="Wu D."/>
            <person name="Latifi A."/>
            <person name="Axen S.D."/>
            <person name="Fewer D.P."/>
            <person name="Talla E."/>
            <person name="Calteau A."/>
            <person name="Cai F."/>
            <person name="Tandeau de Marsac N."/>
            <person name="Rippka R."/>
            <person name="Herdman M."/>
            <person name="Sivonen K."/>
            <person name="Coursin T."/>
            <person name="Laurent T."/>
            <person name="Goodwin L."/>
            <person name="Nolan M."/>
            <person name="Davenport K.W."/>
            <person name="Han C.S."/>
            <person name="Rubin E.M."/>
            <person name="Eisen J.A."/>
            <person name="Woyke T."/>
            <person name="Gugger M."/>
            <person name="Kerfeld C.A."/>
        </authorList>
    </citation>
    <scope>NUCLEOTIDE SEQUENCE [LARGE SCALE GENOMIC DNA]</scope>
    <source>
        <strain evidence="2">ATCC 27147 / PCC 6307</strain>
    </source>
</reference>
<protein>
    <submittedName>
        <fullName evidence="1">Uncharacterized protein</fullName>
    </submittedName>
</protein>
<evidence type="ECO:0000313" key="2">
    <source>
        <dbReference type="Proteomes" id="UP000010388"/>
    </source>
</evidence>
<sequence>MVMAEAPYLVALALLEQEGKRALPLNGKSLAVAAAEAAEPGDDGRTLVLELLLRLWQRSEEGALRRAAGEGSLLLVELPLEALQEQLPQLKARWVGGGATAEFHSDLAALAIRGWRVAIARYEPVRFSAWP</sequence>
<gene>
    <name evidence="1" type="ordered locus">Cyagr_1687</name>
</gene>
<dbReference type="KEGG" id="cgc:Cyagr_1687"/>
<accession>K9P821</accession>
<dbReference type="Proteomes" id="UP000010388">
    <property type="component" value="Chromosome"/>
</dbReference>
<dbReference type="eggNOG" id="ENOG5033ZG3">
    <property type="taxonomic scope" value="Bacteria"/>
</dbReference>
<dbReference type="AlphaFoldDB" id="K9P821"/>
<evidence type="ECO:0000313" key="1">
    <source>
        <dbReference type="EMBL" id="AFY28836.1"/>
    </source>
</evidence>